<dbReference type="PANTHER" id="PTHR23236:SF11">
    <property type="entry name" value="EUKARYOTIC TRANSLATION INITIATION FACTOR 4H"/>
    <property type="match status" value="1"/>
</dbReference>
<dbReference type="InterPro" id="IPR034228">
    <property type="entry name" value="Nop6_RRM"/>
</dbReference>
<feature type="compositionally biased region" description="Basic residues" evidence="3">
    <location>
        <begin position="38"/>
        <end position="54"/>
    </location>
</feature>
<dbReference type="CDD" id="cd12400">
    <property type="entry name" value="RRM_Nop6"/>
    <property type="match status" value="1"/>
</dbReference>
<dbReference type="Proteomes" id="UP000325313">
    <property type="component" value="Unassembled WGS sequence"/>
</dbReference>
<sequence length="349" mass="38816">MWRGQSAEVASWSKPEQTPKEGQANPIKSEEMGESKRLTKKQLKATAFRSKKKIKELIEEKSQALPEQDEDIDGEDVDNNTRKPSSSSSSTSKKRKREKISTASSSKPVVEDDQDEAQETSKTEIVNAAAFKRRKRKNAAKLKEKEEIQKRKSSKLILFIGNLPFDISVERLKSFFLEHCGEEPSVRLMTSKTSPSPGGTSVQPTTKGCGFIEFESSAALQKALRLHHTPLSAETDGPTNSRENVEKKARKINIELTAGGGGTSENRRKKILESHQRLAKQRDKILEKRIKSSTLDKSSNPANPPADPQFDVSIKLGSRPNPHKKHKSTPLNPTRFKPHFSGANAIKLG</sequence>
<dbReference type="Gene3D" id="3.30.70.330">
    <property type="match status" value="1"/>
</dbReference>
<dbReference type="GO" id="GO:0003723">
    <property type="term" value="F:RNA binding"/>
    <property type="evidence" value="ECO:0007669"/>
    <property type="project" value="UniProtKB-UniRule"/>
</dbReference>
<proteinExistence type="predicted"/>
<dbReference type="InterPro" id="IPR012677">
    <property type="entry name" value="Nucleotide-bd_a/b_plait_sf"/>
</dbReference>
<feature type="compositionally biased region" description="Acidic residues" evidence="3">
    <location>
        <begin position="67"/>
        <end position="78"/>
    </location>
</feature>
<feature type="compositionally biased region" description="Basic and acidic residues" evidence="3">
    <location>
        <begin position="28"/>
        <end position="37"/>
    </location>
</feature>
<feature type="compositionally biased region" description="Low complexity" evidence="3">
    <location>
        <begin position="82"/>
        <end position="91"/>
    </location>
</feature>
<accession>A0A5B0RWC0</accession>
<feature type="region of interest" description="Disordered" evidence="3">
    <location>
        <begin position="1"/>
        <end position="124"/>
    </location>
</feature>
<reference evidence="5 6" key="1">
    <citation type="submission" date="2019-05" db="EMBL/GenBank/DDBJ databases">
        <title>Emergence of the Ug99 lineage of the wheat stem rust pathogen through somatic hybridization.</title>
        <authorList>
            <person name="Li F."/>
            <person name="Upadhyaya N.M."/>
            <person name="Sperschneider J."/>
            <person name="Matny O."/>
            <person name="Nguyen-Phuc H."/>
            <person name="Mago R."/>
            <person name="Raley C."/>
            <person name="Miller M.E."/>
            <person name="Silverstein K.A.T."/>
            <person name="Henningsen E."/>
            <person name="Hirsch C.D."/>
            <person name="Visser B."/>
            <person name="Pretorius Z.A."/>
            <person name="Steffenson B.J."/>
            <person name="Schwessinger B."/>
            <person name="Dodds P.N."/>
            <person name="Figueroa M."/>
        </authorList>
    </citation>
    <scope>NUCLEOTIDE SEQUENCE [LARGE SCALE GENOMIC DNA]</scope>
    <source>
        <strain evidence="5 6">Ug99</strain>
    </source>
</reference>
<dbReference type="AlphaFoldDB" id="A0A5B0RWC0"/>
<name>A0A5B0RWC0_PUCGR</name>
<evidence type="ECO:0000256" key="3">
    <source>
        <dbReference type="SAM" id="MobiDB-lite"/>
    </source>
</evidence>
<evidence type="ECO:0000256" key="2">
    <source>
        <dbReference type="PROSITE-ProRule" id="PRU00176"/>
    </source>
</evidence>
<dbReference type="SMART" id="SM00360">
    <property type="entry name" value="RRM"/>
    <property type="match status" value="1"/>
</dbReference>
<dbReference type="PANTHER" id="PTHR23236">
    <property type="entry name" value="EUKARYOTIC TRANSLATION INITIATION FACTOR 4B/4H"/>
    <property type="match status" value="1"/>
</dbReference>
<dbReference type="GO" id="GO:0005730">
    <property type="term" value="C:nucleolus"/>
    <property type="evidence" value="ECO:0007669"/>
    <property type="project" value="TreeGrafter"/>
</dbReference>
<gene>
    <name evidence="5" type="ORF">PGTUg99_012090</name>
</gene>
<dbReference type="SUPFAM" id="SSF54928">
    <property type="entry name" value="RNA-binding domain, RBD"/>
    <property type="match status" value="1"/>
</dbReference>
<keyword evidence="1 2" id="KW-0694">RNA-binding</keyword>
<feature type="compositionally biased region" description="Polar residues" evidence="3">
    <location>
        <begin position="292"/>
        <end position="301"/>
    </location>
</feature>
<feature type="region of interest" description="Disordered" evidence="3">
    <location>
        <begin position="290"/>
        <end position="349"/>
    </location>
</feature>
<dbReference type="EMBL" id="VDEP01000136">
    <property type="protein sequence ID" value="KAA1129479.1"/>
    <property type="molecule type" value="Genomic_DNA"/>
</dbReference>
<evidence type="ECO:0000256" key="1">
    <source>
        <dbReference type="ARBA" id="ARBA00022884"/>
    </source>
</evidence>
<evidence type="ECO:0000313" key="5">
    <source>
        <dbReference type="EMBL" id="KAA1129479.1"/>
    </source>
</evidence>
<dbReference type="InterPro" id="IPR000504">
    <property type="entry name" value="RRM_dom"/>
</dbReference>
<evidence type="ECO:0000259" key="4">
    <source>
        <dbReference type="PROSITE" id="PS50102"/>
    </source>
</evidence>
<comment type="caution">
    <text evidence="5">The sequence shown here is derived from an EMBL/GenBank/DDBJ whole genome shotgun (WGS) entry which is preliminary data.</text>
</comment>
<dbReference type="PROSITE" id="PS50102">
    <property type="entry name" value="RRM"/>
    <property type="match status" value="1"/>
</dbReference>
<feature type="domain" description="RRM" evidence="4">
    <location>
        <begin position="156"/>
        <end position="259"/>
    </location>
</feature>
<dbReference type="InterPro" id="IPR035979">
    <property type="entry name" value="RBD_domain_sf"/>
</dbReference>
<dbReference type="Pfam" id="PF00076">
    <property type="entry name" value="RRM_1"/>
    <property type="match status" value="1"/>
</dbReference>
<evidence type="ECO:0000313" key="6">
    <source>
        <dbReference type="Proteomes" id="UP000325313"/>
    </source>
</evidence>
<protein>
    <recommendedName>
        <fullName evidence="4">RRM domain-containing protein</fullName>
    </recommendedName>
</protein>
<organism evidence="5 6">
    <name type="scientific">Puccinia graminis f. sp. tritici</name>
    <dbReference type="NCBI Taxonomy" id="56615"/>
    <lineage>
        <taxon>Eukaryota</taxon>
        <taxon>Fungi</taxon>
        <taxon>Dikarya</taxon>
        <taxon>Basidiomycota</taxon>
        <taxon>Pucciniomycotina</taxon>
        <taxon>Pucciniomycetes</taxon>
        <taxon>Pucciniales</taxon>
        <taxon>Pucciniaceae</taxon>
        <taxon>Puccinia</taxon>
    </lineage>
</organism>